<dbReference type="EMBL" id="CP012333">
    <property type="protein sequence ID" value="AKV00832.1"/>
    <property type="molecule type" value="Genomic_DNA"/>
</dbReference>
<dbReference type="Proteomes" id="UP000064967">
    <property type="component" value="Chromosome"/>
</dbReference>
<dbReference type="RefSeq" id="WP_240489015.1">
    <property type="nucleotide sequence ID" value="NZ_CP012333.1"/>
</dbReference>
<sequence length="90" mass="9710">MPLLEELDPGIVGHLEALADELAPQRSEGEASSYALPRTTQVALRELAQSRSSSARVWLPGGLVASVDPAGRRTPRPKNHAGSRSNRRKD</sequence>
<accession>A0A0K1Q5A5</accession>
<dbReference type="AlphaFoldDB" id="A0A0K1Q5A5"/>
<name>A0A0K1Q5A5_9BACT</name>
<evidence type="ECO:0000313" key="3">
    <source>
        <dbReference type="Proteomes" id="UP000064967"/>
    </source>
</evidence>
<evidence type="ECO:0000256" key="1">
    <source>
        <dbReference type="SAM" id="MobiDB-lite"/>
    </source>
</evidence>
<proteinExistence type="predicted"/>
<dbReference type="STRING" id="1391654.AKJ09_07495"/>
<keyword evidence="3" id="KW-1185">Reference proteome</keyword>
<organism evidence="2 3">
    <name type="scientific">Labilithrix luteola</name>
    <dbReference type="NCBI Taxonomy" id="1391654"/>
    <lineage>
        <taxon>Bacteria</taxon>
        <taxon>Pseudomonadati</taxon>
        <taxon>Myxococcota</taxon>
        <taxon>Polyangia</taxon>
        <taxon>Polyangiales</taxon>
        <taxon>Labilitrichaceae</taxon>
        <taxon>Labilithrix</taxon>
    </lineage>
</organism>
<protein>
    <submittedName>
        <fullName evidence="2">Uncharacterized protein</fullName>
    </submittedName>
</protein>
<evidence type="ECO:0000313" key="2">
    <source>
        <dbReference type="EMBL" id="AKV00832.1"/>
    </source>
</evidence>
<dbReference type="KEGG" id="llu:AKJ09_07495"/>
<feature type="compositionally biased region" description="Basic residues" evidence="1">
    <location>
        <begin position="73"/>
        <end position="90"/>
    </location>
</feature>
<reference evidence="2 3" key="1">
    <citation type="submission" date="2015-08" db="EMBL/GenBank/DDBJ databases">
        <authorList>
            <person name="Babu N.S."/>
            <person name="Beckwith C.J."/>
            <person name="Beseler K.G."/>
            <person name="Brison A."/>
            <person name="Carone J.V."/>
            <person name="Caskin T.P."/>
            <person name="Diamond M."/>
            <person name="Durham M.E."/>
            <person name="Foxe J.M."/>
            <person name="Go M."/>
            <person name="Henderson B.A."/>
            <person name="Jones I.B."/>
            <person name="McGettigan J.A."/>
            <person name="Micheletti S.J."/>
            <person name="Nasrallah M.E."/>
            <person name="Ortiz D."/>
            <person name="Piller C.R."/>
            <person name="Privatt S.R."/>
            <person name="Schneider S.L."/>
            <person name="Sharp S."/>
            <person name="Smith T.C."/>
            <person name="Stanton J.D."/>
            <person name="Ullery H.E."/>
            <person name="Wilson R.J."/>
            <person name="Serrano M.G."/>
            <person name="Buck G."/>
            <person name="Lee V."/>
            <person name="Wang Y."/>
            <person name="Carvalho R."/>
            <person name="Voegtly L."/>
            <person name="Shi R."/>
            <person name="Duckworth R."/>
            <person name="Johnson A."/>
            <person name="Loviza R."/>
            <person name="Walstead R."/>
            <person name="Shah Z."/>
            <person name="Kiflezghi M."/>
            <person name="Wade K."/>
            <person name="Ball S.L."/>
            <person name="Bradley K.W."/>
            <person name="Asai D.J."/>
            <person name="Bowman C.A."/>
            <person name="Russell D.A."/>
            <person name="Pope W.H."/>
            <person name="Jacobs-Sera D."/>
            <person name="Hendrix R.W."/>
            <person name="Hatfull G.F."/>
        </authorList>
    </citation>
    <scope>NUCLEOTIDE SEQUENCE [LARGE SCALE GENOMIC DNA]</scope>
    <source>
        <strain evidence="2 3">DSM 27648</strain>
    </source>
</reference>
<gene>
    <name evidence="2" type="ORF">AKJ09_07495</name>
</gene>
<feature type="region of interest" description="Disordered" evidence="1">
    <location>
        <begin position="64"/>
        <end position="90"/>
    </location>
</feature>